<feature type="non-terminal residue" evidence="3">
    <location>
        <position position="334"/>
    </location>
</feature>
<dbReference type="Proteomes" id="UP000652761">
    <property type="component" value="Unassembled WGS sequence"/>
</dbReference>
<feature type="region of interest" description="Disordered" evidence="1">
    <location>
        <begin position="145"/>
        <end position="164"/>
    </location>
</feature>
<accession>A0A843V7S2</accession>
<dbReference type="InterPro" id="IPR012677">
    <property type="entry name" value="Nucleotide-bd_a/b_plait_sf"/>
</dbReference>
<comment type="caution">
    <text evidence="3">The sequence shown here is derived from an EMBL/GenBank/DDBJ whole genome shotgun (WGS) entry which is preliminary data.</text>
</comment>
<reference evidence="3" key="1">
    <citation type="submission" date="2017-07" db="EMBL/GenBank/DDBJ databases">
        <title>Taro Niue Genome Assembly and Annotation.</title>
        <authorList>
            <person name="Atibalentja N."/>
            <person name="Keating K."/>
            <person name="Fields C.J."/>
        </authorList>
    </citation>
    <scope>NUCLEOTIDE SEQUENCE</scope>
    <source>
        <strain evidence="3">Niue_2</strain>
        <tissue evidence="3">Leaf</tissue>
    </source>
</reference>
<dbReference type="Gene3D" id="3.30.70.330">
    <property type="match status" value="1"/>
</dbReference>
<dbReference type="SUPFAM" id="SSF54928">
    <property type="entry name" value="RNA-binding domain, RBD"/>
    <property type="match status" value="1"/>
</dbReference>
<dbReference type="EMBL" id="NMUH01001180">
    <property type="protein sequence ID" value="MQL89810.1"/>
    <property type="molecule type" value="Genomic_DNA"/>
</dbReference>
<feature type="compositionally biased region" description="Low complexity" evidence="1">
    <location>
        <begin position="145"/>
        <end position="162"/>
    </location>
</feature>
<keyword evidence="4" id="KW-1185">Reference proteome</keyword>
<feature type="compositionally biased region" description="Polar residues" evidence="1">
    <location>
        <begin position="267"/>
        <end position="277"/>
    </location>
</feature>
<keyword evidence="2" id="KW-0472">Membrane</keyword>
<feature type="non-terminal residue" evidence="3">
    <location>
        <position position="1"/>
    </location>
</feature>
<dbReference type="GO" id="GO:0003676">
    <property type="term" value="F:nucleic acid binding"/>
    <property type="evidence" value="ECO:0007669"/>
    <property type="project" value="InterPro"/>
</dbReference>
<gene>
    <name evidence="3" type="ORF">Taro_022397</name>
</gene>
<sequence>CVVDSRSRRVESLWCACALAAVSSTFVYFLYSVPIEDLLNLKTLRNRFAWTGGEQRVIPPLDVDPTITEATVVDKGLHEMGRRWVWGSGGLGSSTADWVSSFLSPPPPPSTTTTSSSSFSLPSLSLTPLLPAFFPSLSSSPSLLPANPRLGQKGQGRQRNGQPLLVSNPVAPPLTFLLLSLPWLSGVLSLLFSRLRLLVGGVCSREMSEPSKVIHVRNVGHEITEALIQMHDVASAATALQYYTNLQPNIRGRNVYMQFSSHQELTTVDNSQGSKDQVGSKGGMKNQPPNNLISFVEVMIFPVPKKKVNLVKSRSMLPNTLPDETPDTFGKKTG</sequence>
<keyword evidence="2" id="KW-0812">Transmembrane</keyword>
<evidence type="ECO:0000313" key="3">
    <source>
        <dbReference type="EMBL" id="MQL89810.1"/>
    </source>
</evidence>
<feature type="region of interest" description="Disordered" evidence="1">
    <location>
        <begin position="267"/>
        <end position="287"/>
    </location>
</feature>
<name>A0A843V7S2_COLES</name>
<organism evidence="3 4">
    <name type="scientific">Colocasia esculenta</name>
    <name type="common">Wild taro</name>
    <name type="synonym">Arum esculentum</name>
    <dbReference type="NCBI Taxonomy" id="4460"/>
    <lineage>
        <taxon>Eukaryota</taxon>
        <taxon>Viridiplantae</taxon>
        <taxon>Streptophyta</taxon>
        <taxon>Embryophyta</taxon>
        <taxon>Tracheophyta</taxon>
        <taxon>Spermatophyta</taxon>
        <taxon>Magnoliopsida</taxon>
        <taxon>Liliopsida</taxon>
        <taxon>Araceae</taxon>
        <taxon>Aroideae</taxon>
        <taxon>Colocasieae</taxon>
        <taxon>Colocasia</taxon>
    </lineage>
</organism>
<keyword evidence="2" id="KW-1133">Transmembrane helix</keyword>
<dbReference type="OrthoDB" id="296632at2759"/>
<proteinExistence type="predicted"/>
<protein>
    <submittedName>
        <fullName evidence="3">Uncharacterized protein</fullName>
    </submittedName>
</protein>
<feature type="transmembrane region" description="Helical" evidence="2">
    <location>
        <begin position="12"/>
        <end position="31"/>
    </location>
</feature>
<dbReference type="AlphaFoldDB" id="A0A843V7S2"/>
<evidence type="ECO:0000313" key="4">
    <source>
        <dbReference type="Proteomes" id="UP000652761"/>
    </source>
</evidence>
<dbReference type="InterPro" id="IPR035979">
    <property type="entry name" value="RBD_domain_sf"/>
</dbReference>
<evidence type="ECO:0000256" key="2">
    <source>
        <dbReference type="SAM" id="Phobius"/>
    </source>
</evidence>
<evidence type="ECO:0000256" key="1">
    <source>
        <dbReference type="SAM" id="MobiDB-lite"/>
    </source>
</evidence>